<dbReference type="SUPFAM" id="SSF53659">
    <property type="entry name" value="Isocitrate/Isopropylmalate dehydrogenase-like"/>
    <property type="match status" value="1"/>
</dbReference>
<dbReference type="InterPro" id="IPR012147">
    <property type="entry name" value="P_Ac_Bu_trans"/>
</dbReference>
<gene>
    <name evidence="5" type="primary">pta_1</name>
    <name evidence="5" type="ORF">DDT42_00043</name>
</gene>
<dbReference type="Pfam" id="PF01515">
    <property type="entry name" value="PTA_PTB"/>
    <property type="match status" value="1"/>
</dbReference>
<dbReference type="Proteomes" id="UP000811545">
    <property type="component" value="Unassembled WGS sequence"/>
</dbReference>
<evidence type="ECO:0000259" key="4">
    <source>
        <dbReference type="Pfam" id="PF01515"/>
    </source>
</evidence>
<evidence type="ECO:0000256" key="3">
    <source>
        <dbReference type="ARBA" id="ARBA00023315"/>
    </source>
</evidence>
<proteinExistence type="inferred from homology"/>
<dbReference type="PIRSF" id="PIRSF000428">
    <property type="entry name" value="P_Ac_trans"/>
    <property type="match status" value="1"/>
</dbReference>
<evidence type="ECO:0000313" key="5">
    <source>
        <dbReference type="EMBL" id="MBT9144211.1"/>
    </source>
</evidence>
<evidence type="ECO:0000313" key="6">
    <source>
        <dbReference type="Proteomes" id="UP000811545"/>
    </source>
</evidence>
<evidence type="ECO:0000256" key="2">
    <source>
        <dbReference type="ARBA" id="ARBA00022679"/>
    </source>
</evidence>
<name>A0A9E2BEN3_PSYF1</name>
<dbReference type="AlphaFoldDB" id="A0A9E2BEN3"/>
<dbReference type="EC" id="2.3.1.8" evidence="5"/>
<comment type="similarity">
    <text evidence="1">Belongs to the phosphate acetyltransferase and butyryltransferase family.</text>
</comment>
<dbReference type="InterPro" id="IPR050500">
    <property type="entry name" value="Phos_Acetyltrans/Butyryltrans"/>
</dbReference>
<protein>
    <submittedName>
        <fullName evidence="5">Phosphate acetyltransferase</fullName>
        <ecNumber evidence="5">2.3.1.8</ecNumber>
    </submittedName>
</protein>
<keyword evidence="3 5" id="KW-0012">Acyltransferase</keyword>
<comment type="caution">
    <text evidence="5">The sequence shown here is derived from an EMBL/GenBank/DDBJ whole genome shotgun (WGS) entry which is preliminary data.</text>
</comment>
<dbReference type="NCBIfam" id="NF006045">
    <property type="entry name" value="PRK08190.1"/>
    <property type="match status" value="1"/>
</dbReference>
<feature type="domain" description="Phosphate acetyl/butaryl transferase" evidence="4">
    <location>
        <begin position="77"/>
        <end position="290"/>
    </location>
</feature>
<dbReference type="PANTHER" id="PTHR43356:SF2">
    <property type="entry name" value="PHOSPHATE ACETYLTRANSFERASE"/>
    <property type="match status" value="1"/>
</dbReference>
<dbReference type="EMBL" id="QLTW01000001">
    <property type="protein sequence ID" value="MBT9144211.1"/>
    <property type="molecule type" value="Genomic_DNA"/>
</dbReference>
<accession>A0A9E2BEN3</accession>
<dbReference type="InterPro" id="IPR002505">
    <property type="entry name" value="PTA_PTB"/>
</dbReference>
<dbReference type="PANTHER" id="PTHR43356">
    <property type="entry name" value="PHOSPHATE ACETYLTRANSFERASE"/>
    <property type="match status" value="1"/>
</dbReference>
<dbReference type="GO" id="GO:0008959">
    <property type="term" value="F:phosphate acetyltransferase activity"/>
    <property type="evidence" value="ECO:0007669"/>
    <property type="project" value="UniProtKB-EC"/>
</dbReference>
<organism evidence="5 6">
    <name type="scientific">Psychracetigena formicireducens</name>
    <dbReference type="NCBI Taxonomy" id="2986056"/>
    <lineage>
        <taxon>Bacteria</taxon>
        <taxon>Bacillati</taxon>
        <taxon>Candidatus Lithacetigenota</taxon>
        <taxon>Candidatus Psychracetigena</taxon>
    </lineage>
</organism>
<sequence>MINSFQELLNKCTNRQVTVVVAGGEDPDVLKAIKQANDHFSLSSVLVGNKEKINDLILNYNLSNCEIYSSLPGLEAINAVSIIKKGKADVLMKGNISTSSLLKAVLDKDSGLRTNKLLSHVAVFEIPALNRLIILSDGGMNVAPTLKEKVEIINNALEVARVLEIETPKVAVLAAVETVSENMPATMEAAILTQMNKRGQIKGCLIDGPLALDGAISREAALHKGITSMVAGEADILLVPDIEAGNILGKSFSYLAQSLMAGVVLGTTKPIILPSRTDPASGKLASIALTLLLSSNRKEA</sequence>
<reference evidence="5 6" key="1">
    <citation type="journal article" date="2021" name="bioRxiv">
        <title>Unique metabolic strategies in Hadean analogues reveal hints for primordial physiology.</title>
        <authorList>
            <person name="Nobu M.K."/>
            <person name="Nakai R."/>
            <person name="Tamazawa S."/>
            <person name="Mori H."/>
            <person name="Toyoda A."/>
            <person name="Ijiri A."/>
            <person name="Suzuki S."/>
            <person name="Kurokawa K."/>
            <person name="Kamagata Y."/>
            <person name="Tamaki H."/>
        </authorList>
    </citation>
    <scope>NUCLEOTIDE SEQUENCE [LARGE SCALE GENOMIC DNA]</scope>
    <source>
        <strain evidence="5">BS525</strain>
    </source>
</reference>
<dbReference type="Gene3D" id="3.40.718.10">
    <property type="entry name" value="Isopropylmalate Dehydrogenase"/>
    <property type="match status" value="1"/>
</dbReference>
<evidence type="ECO:0000256" key="1">
    <source>
        <dbReference type="ARBA" id="ARBA00005656"/>
    </source>
</evidence>
<keyword evidence="2 5" id="KW-0808">Transferase</keyword>